<feature type="chain" id="PRO_5003836915" evidence="1">
    <location>
        <begin position="23"/>
        <end position="613"/>
    </location>
</feature>
<dbReference type="eggNOG" id="ENOG502STDA">
    <property type="taxonomic scope" value="Eukaryota"/>
</dbReference>
<sequence>MICRRAFISLCGCILTFSIATAYRKQAFLRPAVVRILDIHRGGSPAVEVDDQISDEEEPRGAIAPASSGVQEYVLVGVLNPSSNSTHREAGEGVILRCYETTHGEDTSLVEEIWDASSSSRNHLACAEMMGCLCRQVVLDLSQEQAISALNPGDGSAFLDDVLLLIAKGAVDQMKGCHDGGQMIVSLSITLRGNVSSQSDVEQELETVLRSYFDRALTRMQHRHFGKMPHGSDEFGRCKSIVLFSADSRMDTARKMARVCLDLANLANQVSFDQFELYSNQLYRQIGGDESHKLLKLSQSSTTLSRPDDLVKTSAISPELKLTVDQIKSTVYRRVADQIDELEERIDLSEGGSNSLDSNPAENFQVHANSILDGISTMFGAASNELVNDLERNWVNAQRLDLMTQVARTEISRLFRLQLDRLRDHFGLWYESYLQASMGNEIDEGWSAKRQQAAKKAEEAFIRAAFGAIPSSCQQPDGELWEQTSDVFGCLESLRGLLEDMYDATSVLGLEQEEWENIATSEAEIKGGNSLPTRKRRALRQVVKDIKQKLQQRGPTKWYGRLAFKVVPLLVNYVQGWIILQTLRREAQKRDQRMPKFPMFNNLILIVCSPVYM</sequence>
<name>K0S902_THAOC</name>
<proteinExistence type="predicted"/>
<keyword evidence="3" id="KW-1185">Reference proteome</keyword>
<gene>
    <name evidence="2" type="ORF">THAOC_22556</name>
</gene>
<keyword evidence="1" id="KW-0732">Signal</keyword>
<evidence type="ECO:0000313" key="2">
    <source>
        <dbReference type="EMBL" id="EJK57401.1"/>
    </source>
</evidence>
<dbReference type="OrthoDB" id="49296at2759"/>
<dbReference type="Proteomes" id="UP000266841">
    <property type="component" value="Unassembled WGS sequence"/>
</dbReference>
<comment type="caution">
    <text evidence="2">The sequence shown here is derived from an EMBL/GenBank/DDBJ whole genome shotgun (WGS) entry which is preliminary data.</text>
</comment>
<evidence type="ECO:0000313" key="3">
    <source>
        <dbReference type="Proteomes" id="UP000266841"/>
    </source>
</evidence>
<accession>K0S902</accession>
<protein>
    <submittedName>
        <fullName evidence="2">Uncharacterized protein</fullName>
    </submittedName>
</protein>
<evidence type="ECO:0000256" key="1">
    <source>
        <dbReference type="SAM" id="SignalP"/>
    </source>
</evidence>
<dbReference type="AlphaFoldDB" id="K0S902"/>
<feature type="signal peptide" evidence="1">
    <location>
        <begin position="1"/>
        <end position="22"/>
    </location>
</feature>
<dbReference type="EMBL" id="AGNL01028342">
    <property type="protein sequence ID" value="EJK57401.1"/>
    <property type="molecule type" value="Genomic_DNA"/>
</dbReference>
<reference evidence="2 3" key="1">
    <citation type="journal article" date="2012" name="Genome Biol.">
        <title>Genome and low-iron response of an oceanic diatom adapted to chronic iron limitation.</title>
        <authorList>
            <person name="Lommer M."/>
            <person name="Specht M."/>
            <person name="Roy A.S."/>
            <person name="Kraemer L."/>
            <person name="Andreson R."/>
            <person name="Gutowska M.A."/>
            <person name="Wolf J."/>
            <person name="Bergner S.V."/>
            <person name="Schilhabel M.B."/>
            <person name="Klostermeier U.C."/>
            <person name="Beiko R.G."/>
            <person name="Rosenstiel P."/>
            <person name="Hippler M."/>
            <person name="Laroche J."/>
        </authorList>
    </citation>
    <scope>NUCLEOTIDE SEQUENCE [LARGE SCALE GENOMIC DNA]</scope>
    <source>
        <strain evidence="2 3">CCMP1005</strain>
    </source>
</reference>
<organism evidence="2 3">
    <name type="scientific">Thalassiosira oceanica</name>
    <name type="common">Marine diatom</name>
    <dbReference type="NCBI Taxonomy" id="159749"/>
    <lineage>
        <taxon>Eukaryota</taxon>
        <taxon>Sar</taxon>
        <taxon>Stramenopiles</taxon>
        <taxon>Ochrophyta</taxon>
        <taxon>Bacillariophyta</taxon>
        <taxon>Coscinodiscophyceae</taxon>
        <taxon>Thalassiosirophycidae</taxon>
        <taxon>Thalassiosirales</taxon>
        <taxon>Thalassiosiraceae</taxon>
        <taxon>Thalassiosira</taxon>
    </lineage>
</organism>
<dbReference type="OMA" id="AEMMGCL"/>